<dbReference type="InterPro" id="IPR028976">
    <property type="entry name" value="CheC-like_sf"/>
</dbReference>
<reference evidence="2 3" key="1">
    <citation type="submission" date="2018-01" db="EMBL/GenBank/DDBJ databases">
        <title>Draft genome sequence of Paucibacter aquatile CR182 isolated from freshwater of the Nakdong River.</title>
        <authorList>
            <person name="Choi A."/>
            <person name="Chung E.J."/>
        </authorList>
    </citation>
    <scope>NUCLEOTIDE SEQUENCE [LARGE SCALE GENOMIC DNA]</scope>
    <source>
        <strain evidence="2 3">CR182</strain>
    </source>
</reference>
<organism evidence="2 3">
    <name type="scientific">Kinneretia aquatilis</name>
    <dbReference type="NCBI Taxonomy" id="2070761"/>
    <lineage>
        <taxon>Bacteria</taxon>
        <taxon>Pseudomonadati</taxon>
        <taxon>Pseudomonadota</taxon>
        <taxon>Betaproteobacteria</taxon>
        <taxon>Burkholderiales</taxon>
        <taxon>Sphaerotilaceae</taxon>
        <taxon>Roseateles</taxon>
    </lineage>
</organism>
<name>A0A2N8KRM2_9BURK</name>
<dbReference type="AlphaFoldDB" id="A0A2N8KRM2"/>
<dbReference type="OrthoDB" id="9758461at2"/>
<dbReference type="Gene3D" id="3.40.1550.10">
    <property type="entry name" value="CheC-like"/>
    <property type="match status" value="1"/>
</dbReference>
<dbReference type="GO" id="GO:0006935">
    <property type="term" value="P:chemotaxis"/>
    <property type="evidence" value="ECO:0007669"/>
    <property type="project" value="UniProtKB-KW"/>
</dbReference>
<dbReference type="SUPFAM" id="SSF103039">
    <property type="entry name" value="CheC-like"/>
    <property type="match status" value="1"/>
</dbReference>
<dbReference type="EMBL" id="POSP01000004">
    <property type="protein sequence ID" value="PND36118.1"/>
    <property type="molecule type" value="Genomic_DNA"/>
</dbReference>
<gene>
    <name evidence="2" type="ORF">C1O66_20525</name>
</gene>
<sequence>MHEGVVLSNLARAWSGLTGQSCAFAPAAEPPTPQADDACFMLPITDCVTGFSSHPRALVLLLMGAAESQALAAAMFGLPPEQLSPADLQDAGAELCNILSASLMECLDDASLANLGLPQPLDRQQWPEYTHRGERRALFVVSSDQPRRLAVMLTDIHRDGSFCRE</sequence>
<evidence type="ECO:0000313" key="2">
    <source>
        <dbReference type="EMBL" id="PND36118.1"/>
    </source>
</evidence>
<dbReference type="RefSeq" id="WP_133155313.1">
    <property type="nucleotide sequence ID" value="NZ_CP124551.1"/>
</dbReference>
<evidence type="ECO:0000256" key="1">
    <source>
        <dbReference type="ARBA" id="ARBA00022500"/>
    </source>
</evidence>
<keyword evidence="3" id="KW-1185">Reference proteome</keyword>
<protein>
    <recommendedName>
        <fullName evidence="4">Chemotaxis protein CheX</fullName>
    </recommendedName>
</protein>
<keyword evidence="1" id="KW-0145">Chemotaxis</keyword>
<comment type="caution">
    <text evidence="2">The sequence shown here is derived from an EMBL/GenBank/DDBJ whole genome shotgun (WGS) entry which is preliminary data.</text>
</comment>
<proteinExistence type="predicted"/>
<evidence type="ECO:0008006" key="4">
    <source>
        <dbReference type="Google" id="ProtNLM"/>
    </source>
</evidence>
<dbReference type="Proteomes" id="UP000235916">
    <property type="component" value="Unassembled WGS sequence"/>
</dbReference>
<accession>A0A2N8KRM2</accession>
<evidence type="ECO:0000313" key="3">
    <source>
        <dbReference type="Proteomes" id="UP000235916"/>
    </source>
</evidence>